<proteinExistence type="predicted"/>
<sequence length="193" mass="22779">MAESTVYYKKINRLKIKRDKKKNLNLSKYFKWNDINKFNEIFLYPKCLFEKDPQLVLLPFVSYNMAYPFEDTVIIPKMSSNLEDGYSLALYGHNAVALIDKDFKSITDLEEYSCFIQSHINKAINTVCLDLDKNPEDLWYNNIHEKTISYSNLRNYLESNKILIMKKEIPTSPNGKLVINFIEIGDYFRCRTL</sequence>
<protein>
    <submittedName>
        <fullName evidence="1">Uncharacterized protein</fullName>
    </submittedName>
</protein>
<reference evidence="1" key="1">
    <citation type="journal article" date="2015" name="Nature">
        <title>Complex archaea that bridge the gap between prokaryotes and eukaryotes.</title>
        <authorList>
            <person name="Spang A."/>
            <person name="Saw J.H."/>
            <person name="Jorgensen S.L."/>
            <person name="Zaremba-Niedzwiedzka K."/>
            <person name="Martijn J."/>
            <person name="Lind A.E."/>
            <person name="van Eijk R."/>
            <person name="Schleper C."/>
            <person name="Guy L."/>
            <person name="Ettema T.J."/>
        </authorList>
    </citation>
    <scope>NUCLEOTIDE SEQUENCE</scope>
</reference>
<dbReference type="AlphaFoldDB" id="A0A0F9HYG3"/>
<accession>A0A0F9HYG3</accession>
<gene>
    <name evidence="1" type="ORF">LCGC14_1727000</name>
</gene>
<evidence type="ECO:0000313" key="1">
    <source>
        <dbReference type="EMBL" id="KKM08127.1"/>
    </source>
</evidence>
<comment type="caution">
    <text evidence="1">The sequence shown here is derived from an EMBL/GenBank/DDBJ whole genome shotgun (WGS) entry which is preliminary data.</text>
</comment>
<organism evidence="1">
    <name type="scientific">marine sediment metagenome</name>
    <dbReference type="NCBI Taxonomy" id="412755"/>
    <lineage>
        <taxon>unclassified sequences</taxon>
        <taxon>metagenomes</taxon>
        <taxon>ecological metagenomes</taxon>
    </lineage>
</organism>
<dbReference type="EMBL" id="LAZR01015619">
    <property type="protein sequence ID" value="KKM08127.1"/>
    <property type="molecule type" value="Genomic_DNA"/>
</dbReference>
<name>A0A0F9HYG3_9ZZZZ</name>